<sequence>MLLYCIGRKQLLTKAEKAQSPNNNWEIKNTLKLKGQSNCDLVRARSKHCLKIRVLGFGLKIMYSVIWVLLENSRFQ</sequence>
<evidence type="ECO:0000313" key="2">
    <source>
        <dbReference type="EMBL" id="KAI5314805.1"/>
    </source>
</evidence>
<keyword evidence="3" id="KW-1185">Reference proteome</keyword>
<protein>
    <submittedName>
        <fullName evidence="2">Uncharacterized protein</fullName>
    </submittedName>
</protein>
<proteinExistence type="predicted"/>
<organism evidence="2 3">
    <name type="scientific">Prunus dulcis</name>
    <name type="common">Almond</name>
    <name type="synonym">Amygdalus dulcis</name>
    <dbReference type="NCBI Taxonomy" id="3755"/>
    <lineage>
        <taxon>Eukaryota</taxon>
        <taxon>Viridiplantae</taxon>
        <taxon>Streptophyta</taxon>
        <taxon>Embryophyta</taxon>
        <taxon>Tracheophyta</taxon>
        <taxon>Spermatophyta</taxon>
        <taxon>Magnoliopsida</taxon>
        <taxon>eudicotyledons</taxon>
        <taxon>Gunneridae</taxon>
        <taxon>Pentapetalae</taxon>
        <taxon>rosids</taxon>
        <taxon>fabids</taxon>
        <taxon>Rosales</taxon>
        <taxon>Rosaceae</taxon>
        <taxon>Amygdaloideae</taxon>
        <taxon>Amygdaleae</taxon>
        <taxon>Prunus</taxon>
    </lineage>
</organism>
<evidence type="ECO:0000256" key="1">
    <source>
        <dbReference type="SAM" id="Phobius"/>
    </source>
</evidence>
<evidence type="ECO:0000313" key="3">
    <source>
        <dbReference type="Proteomes" id="UP001054821"/>
    </source>
</evidence>
<gene>
    <name evidence="2" type="ORF">L3X38_043981</name>
</gene>
<keyword evidence="1" id="KW-1133">Transmembrane helix</keyword>
<dbReference type="EMBL" id="JAJFAZ020000008">
    <property type="protein sequence ID" value="KAI5314805.1"/>
    <property type="molecule type" value="Genomic_DNA"/>
</dbReference>
<name>A0AAD4UXK2_PRUDU</name>
<reference evidence="2 3" key="1">
    <citation type="journal article" date="2022" name="G3 (Bethesda)">
        <title>Whole-genome sequence and methylome profiling of the almond [Prunus dulcis (Mill.) D.A. Webb] cultivar 'Nonpareil'.</title>
        <authorList>
            <person name="D'Amico-Willman K.M."/>
            <person name="Ouma W.Z."/>
            <person name="Meulia T."/>
            <person name="Sideli G.M."/>
            <person name="Gradziel T.M."/>
            <person name="Fresnedo-Ramirez J."/>
        </authorList>
    </citation>
    <scope>NUCLEOTIDE SEQUENCE [LARGE SCALE GENOMIC DNA]</scope>
    <source>
        <strain evidence="2">Clone GOH B32 T37-40</strain>
    </source>
</reference>
<dbReference type="AlphaFoldDB" id="A0AAD4UXK2"/>
<keyword evidence="1" id="KW-0472">Membrane</keyword>
<accession>A0AAD4UXK2</accession>
<comment type="caution">
    <text evidence="2">The sequence shown here is derived from an EMBL/GenBank/DDBJ whole genome shotgun (WGS) entry which is preliminary data.</text>
</comment>
<feature type="transmembrane region" description="Helical" evidence="1">
    <location>
        <begin position="52"/>
        <end position="70"/>
    </location>
</feature>
<keyword evidence="1" id="KW-0812">Transmembrane</keyword>
<dbReference type="Proteomes" id="UP001054821">
    <property type="component" value="Chromosome 8"/>
</dbReference>